<accession>A0A6J7HMM5</accession>
<reference evidence="3" key="1">
    <citation type="submission" date="2020-05" db="EMBL/GenBank/DDBJ databases">
        <authorList>
            <person name="Chiriac C."/>
            <person name="Salcher M."/>
            <person name="Ghai R."/>
            <person name="Kavagutti S V."/>
        </authorList>
    </citation>
    <scope>NUCLEOTIDE SEQUENCE</scope>
</reference>
<feature type="domain" description="HNH nuclease" evidence="2">
    <location>
        <begin position="415"/>
        <end position="466"/>
    </location>
</feature>
<dbReference type="CDD" id="cd00085">
    <property type="entry name" value="HNHc"/>
    <property type="match status" value="1"/>
</dbReference>
<dbReference type="SMART" id="SM00507">
    <property type="entry name" value="HNHc"/>
    <property type="match status" value="1"/>
</dbReference>
<proteinExistence type="predicted"/>
<evidence type="ECO:0000259" key="2">
    <source>
        <dbReference type="SMART" id="SM00507"/>
    </source>
</evidence>
<evidence type="ECO:0000313" key="3">
    <source>
        <dbReference type="EMBL" id="CAB4919686.1"/>
    </source>
</evidence>
<organism evidence="3">
    <name type="scientific">freshwater metagenome</name>
    <dbReference type="NCBI Taxonomy" id="449393"/>
    <lineage>
        <taxon>unclassified sequences</taxon>
        <taxon>metagenomes</taxon>
        <taxon>ecological metagenomes</taxon>
    </lineage>
</organism>
<dbReference type="EMBL" id="CAFBMR010000058">
    <property type="protein sequence ID" value="CAB4919686.1"/>
    <property type="molecule type" value="Genomic_DNA"/>
</dbReference>
<evidence type="ECO:0000256" key="1">
    <source>
        <dbReference type="SAM" id="MobiDB-lite"/>
    </source>
</evidence>
<dbReference type="InterPro" id="IPR003870">
    <property type="entry name" value="DUF222"/>
</dbReference>
<dbReference type="InterPro" id="IPR003615">
    <property type="entry name" value="HNH_nuc"/>
</dbReference>
<dbReference type="Gene3D" id="1.10.30.50">
    <property type="match status" value="1"/>
</dbReference>
<gene>
    <name evidence="3" type="ORF">UFOPK3610_01335</name>
</gene>
<protein>
    <submittedName>
        <fullName evidence="3">Unannotated protein</fullName>
    </submittedName>
</protein>
<feature type="compositionally biased region" description="Acidic residues" evidence="1">
    <location>
        <begin position="509"/>
        <end position="518"/>
    </location>
</feature>
<dbReference type="Pfam" id="PF02720">
    <property type="entry name" value="DUF222"/>
    <property type="match status" value="1"/>
</dbReference>
<sequence length="518" mass="56538">MSNLDLCTSTGELPVDLVVLREEVLAAGGAIGNDVLRLLLAQGPSWAMAGVLDAIDPDRVAPVEFDLPDPEAVSEHAMQVAVREGADAGRLILLQLCKRQEAWSAALSTRMTHAYATAAMDRTGRETSRFDVSRSGVVAEVGLVMGVHGSTADVKIAQAGLLNPEGVLSTTHEALAQGLVTEPVARLMADAMDGLSFEQIARVEAMVLPRLVRHIDPITREGAPAGYSYAKDQLTRALNRIAPERAKEKRAQAMAKRGVKIRILEEDGLAQISLWTTKVQGISFYERISEMAEASLAAERQAIEEAGHDASGVHTINQARADVLVEVVMNTKPTPAATSLDCVNVPARVNVGVLIDLPTLLALRDNPAELPGYGPLDPELARALAADNEWRRFLHDPITGQILDLGNTRYEPSRKIREFIHARDPKCTYPGCNQQARRSQLDHITPWPQGPTDRSNLHPLCVHHHNLKTHGNWQVTRDHDSGETTWTSPRGLRAKAPHPYTPMPKTIWPEEDDGPPPF</sequence>
<name>A0A6J7HMM5_9ZZZZ</name>
<dbReference type="AlphaFoldDB" id="A0A6J7HMM5"/>
<feature type="region of interest" description="Disordered" evidence="1">
    <location>
        <begin position="473"/>
        <end position="518"/>
    </location>
</feature>